<dbReference type="STRING" id="1801.BRW64_08415"/>
<name>A0A1Q4HIB2_9MYCO</name>
<keyword evidence="1" id="KW-1133">Transmembrane helix</keyword>
<comment type="caution">
    <text evidence="2">The sequence shown here is derived from an EMBL/GenBank/DDBJ whole genome shotgun (WGS) entry which is preliminary data.</text>
</comment>
<evidence type="ECO:0000256" key="1">
    <source>
        <dbReference type="SAM" id="Phobius"/>
    </source>
</evidence>
<keyword evidence="1" id="KW-0812">Transmembrane</keyword>
<accession>A0A1Q4HIB2</accession>
<gene>
    <name evidence="2" type="ORF">BV510_12845</name>
</gene>
<dbReference type="Gene3D" id="3.10.450.50">
    <property type="match status" value="1"/>
</dbReference>
<sequence>MAVVSQDPADRDRPTATPFLFALAIIVIVITAILVINRGDGDGDPEQIGRAVVAQNDALQRQDYQAFVASTCAAQRGTEQEILARQRESAAARGERYVDGAGNVEVDGDRATAKVKYHFGDDEDAGDTEITVDMTFVREDGAWKVCSEGPA</sequence>
<evidence type="ECO:0000313" key="3">
    <source>
        <dbReference type="Proteomes" id="UP000191039"/>
    </source>
</evidence>
<keyword evidence="1" id="KW-0472">Membrane</keyword>
<organism evidence="2 3">
    <name type="scientific">Mycolicibacterium diernhoferi</name>
    <dbReference type="NCBI Taxonomy" id="1801"/>
    <lineage>
        <taxon>Bacteria</taxon>
        <taxon>Bacillati</taxon>
        <taxon>Actinomycetota</taxon>
        <taxon>Actinomycetes</taxon>
        <taxon>Mycobacteriales</taxon>
        <taxon>Mycobacteriaceae</taxon>
        <taxon>Mycolicibacterium</taxon>
    </lineage>
</organism>
<feature type="transmembrane region" description="Helical" evidence="1">
    <location>
        <begin position="16"/>
        <end position="36"/>
    </location>
</feature>
<proteinExistence type="predicted"/>
<dbReference type="SUPFAM" id="SSF54427">
    <property type="entry name" value="NTF2-like"/>
    <property type="match status" value="1"/>
</dbReference>
<dbReference type="InterPro" id="IPR032710">
    <property type="entry name" value="NTF2-like_dom_sf"/>
</dbReference>
<reference evidence="2 3" key="1">
    <citation type="submission" date="2016-09" db="EMBL/GenBank/DDBJ databases">
        <title>genome sequences of unsequenced Mycobacteria.</title>
        <authorList>
            <person name="Greninger A.L."/>
            <person name="Jerome K.R."/>
            <person name="Mcnair B."/>
            <person name="Wallis C."/>
            <person name="Fang F."/>
        </authorList>
    </citation>
    <scope>NUCLEOTIDE SEQUENCE [LARGE SCALE GENOMIC DNA]</scope>
    <source>
        <strain evidence="2 3">BM1</strain>
    </source>
</reference>
<dbReference type="AlphaFoldDB" id="A0A1Q4HIB2"/>
<dbReference type="Proteomes" id="UP000191039">
    <property type="component" value="Unassembled WGS sequence"/>
</dbReference>
<dbReference type="EMBL" id="MIJD01000117">
    <property type="protein sequence ID" value="OPE53965.1"/>
    <property type="molecule type" value="Genomic_DNA"/>
</dbReference>
<evidence type="ECO:0000313" key="2">
    <source>
        <dbReference type="EMBL" id="OPE53965.1"/>
    </source>
</evidence>
<protein>
    <submittedName>
        <fullName evidence="2">Lumazine-binding protein</fullName>
    </submittedName>
</protein>